<gene>
    <name evidence="1" type="ORF">TWF718_002141</name>
</gene>
<evidence type="ECO:0000313" key="2">
    <source>
        <dbReference type="Proteomes" id="UP001313282"/>
    </source>
</evidence>
<comment type="caution">
    <text evidence="1">The sequence shown here is derived from an EMBL/GenBank/DDBJ whole genome shotgun (WGS) entry which is preliminary data.</text>
</comment>
<accession>A0AAN8R9M4</accession>
<proteinExistence type="predicted"/>
<organism evidence="1 2">
    <name type="scientific">Orbilia javanica</name>
    <dbReference type="NCBI Taxonomy" id="47235"/>
    <lineage>
        <taxon>Eukaryota</taxon>
        <taxon>Fungi</taxon>
        <taxon>Dikarya</taxon>
        <taxon>Ascomycota</taxon>
        <taxon>Pezizomycotina</taxon>
        <taxon>Orbiliomycetes</taxon>
        <taxon>Orbiliales</taxon>
        <taxon>Orbiliaceae</taxon>
        <taxon>Orbilia</taxon>
    </lineage>
</organism>
<sequence length="98" mass="10590">MARDNPEMVVENVTRTASPQGTSLQQRLWVPPSSREDLDELLQLAAQGNIREIRHRVLFGFPGTARTGPGNASCGVVTDLRDILVGSGDLEAICMSKA</sequence>
<protein>
    <submittedName>
        <fullName evidence="1">Uncharacterized protein</fullName>
    </submittedName>
</protein>
<keyword evidence="2" id="KW-1185">Reference proteome</keyword>
<evidence type="ECO:0000313" key="1">
    <source>
        <dbReference type="EMBL" id="KAK6331592.1"/>
    </source>
</evidence>
<dbReference type="Proteomes" id="UP001313282">
    <property type="component" value="Unassembled WGS sequence"/>
</dbReference>
<reference evidence="1 2" key="1">
    <citation type="submission" date="2019-10" db="EMBL/GenBank/DDBJ databases">
        <authorList>
            <person name="Palmer J.M."/>
        </authorList>
    </citation>
    <scope>NUCLEOTIDE SEQUENCE [LARGE SCALE GENOMIC DNA]</scope>
    <source>
        <strain evidence="1 2">TWF718</strain>
    </source>
</reference>
<dbReference type="AlphaFoldDB" id="A0AAN8R9M4"/>
<dbReference type="EMBL" id="JAVHNR010000010">
    <property type="protein sequence ID" value="KAK6331592.1"/>
    <property type="molecule type" value="Genomic_DNA"/>
</dbReference>
<name>A0AAN8R9M4_9PEZI</name>